<organism evidence="3 4">
    <name type="scientific">Bathycoccus prasinos</name>
    <dbReference type="NCBI Taxonomy" id="41875"/>
    <lineage>
        <taxon>Eukaryota</taxon>
        <taxon>Viridiplantae</taxon>
        <taxon>Chlorophyta</taxon>
        <taxon>Mamiellophyceae</taxon>
        <taxon>Mamiellales</taxon>
        <taxon>Bathycoccaceae</taxon>
        <taxon>Bathycoccus</taxon>
    </lineage>
</organism>
<evidence type="ECO:0000256" key="1">
    <source>
        <dbReference type="PROSITE-ProRule" id="PRU10141"/>
    </source>
</evidence>
<dbReference type="KEGG" id="bpg:Bathy05g00750"/>
<dbReference type="Gene3D" id="1.10.510.10">
    <property type="entry name" value="Transferase(Phosphotransferase) domain 1"/>
    <property type="match status" value="1"/>
</dbReference>
<dbReference type="RefSeq" id="XP_007512927.1">
    <property type="nucleotide sequence ID" value="XM_007512865.1"/>
</dbReference>
<dbReference type="SUPFAM" id="SSF56112">
    <property type="entry name" value="Protein kinase-like (PK-like)"/>
    <property type="match status" value="1"/>
</dbReference>
<accession>K8EVK1</accession>
<dbReference type="InterPro" id="IPR000719">
    <property type="entry name" value="Prot_kinase_dom"/>
</dbReference>
<dbReference type="Pfam" id="PF00069">
    <property type="entry name" value="Pkinase"/>
    <property type="match status" value="1"/>
</dbReference>
<dbReference type="PROSITE" id="PS00107">
    <property type="entry name" value="PROTEIN_KINASE_ATP"/>
    <property type="match status" value="1"/>
</dbReference>
<reference evidence="3 4" key="1">
    <citation type="submission" date="2011-10" db="EMBL/GenBank/DDBJ databases">
        <authorList>
            <person name="Genoscope - CEA"/>
        </authorList>
    </citation>
    <scope>NUCLEOTIDE SEQUENCE [LARGE SCALE GENOMIC DNA]</scope>
    <source>
        <strain evidence="3 4">RCC 1105</strain>
    </source>
</reference>
<evidence type="ECO:0000313" key="4">
    <source>
        <dbReference type="Proteomes" id="UP000198341"/>
    </source>
</evidence>
<dbReference type="AlphaFoldDB" id="K8EVK1"/>
<feature type="domain" description="Protein kinase" evidence="2">
    <location>
        <begin position="167"/>
        <end position="489"/>
    </location>
</feature>
<dbReference type="GO" id="GO:0005524">
    <property type="term" value="F:ATP binding"/>
    <property type="evidence" value="ECO:0007669"/>
    <property type="project" value="UniProtKB-UniRule"/>
</dbReference>
<dbReference type="GO" id="GO:0004672">
    <property type="term" value="F:protein kinase activity"/>
    <property type="evidence" value="ECO:0007669"/>
    <property type="project" value="InterPro"/>
</dbReference>
<dbReference type="Gene3D" id="3.30.200.20">
    <property type="entry name" value="Phosphorylase Kinase, domain 1"/>
    <property type="match status" value="1"/>
</dbReference>
<feature type="binding site" evidence="1">
    <location>
        <position position="197"/>
    </location>
    <ligand>
        <name>ATP</name>
        <dbReference type="ChEBI" id="CHEBI:30616"/>
    </ligand>
</feature>
<proteinExistence type="predicted"/>
<dbReference type="InterPro" id="IPR017441">
    <property type="entry name" value="Protein_kinase_ATP_BS"/>
</dbReference>
<dbReference type="PANTHER" id="PTHR46699">
    <property type="entry name" value="SERINE/THREONINE-PROTEIN KINASE STN8, CHLOROPLASTIC-RELATED"/>
    <property type="match status" value="1"/>
</dbReference>
<evidence type="ECO:0000259" key="2">
    <source>
        <dbReference type="PROSITE" id="PS50011"/>
    </source>
</evidence>
<dbReference type="PANTHER" id="PTHR46699:SF1">
    <property type="entry name" value="SERINE_THREONINE-PROTEIN KINASE STN8, CHLOROPLASTIC"/>
    <property type="match status" value="1"/>
</dbReference>
<dbReference type="eggNOG" id="KOG0594">
    <property type="taxonomic scope" value="Eukaryota"/>
</dbReference>
<keyword evidence="4" id="KW-1185">Reference proteome</keyword>
<gene>
    <name evidence="3" type="ORF">Bathy05g00750</name>
</gene>
<dbReference type="GeneID" id="19015579"/>
<keyword evidence="1" id="KW-0067">ATP-binding</keyword>
<keyword evidence="1" id="KW-0547">Nucleotide-binding</keyword>
<dbReference type="PROSITE" id="PS50011">
    <property type="entry name" value="PROTEIN_KINASE_DOM"/>
    <property type="match status" value="1"/>
</dbReference>
<protein>
    <recommendedName>
        <fullName evidence="2">Protein kinase domain-containing protein</fullName>
    </recommendedName>
</protein>
<dbReference type="Proteomes" id="UP000198341">
    <property type="component" value="Chromosome 5"/>
</dbReference>
<evidence type="ECO:0000313" key="3">
    <source>
        <dbReference type="EMBL" id="CCO16485.1"/>
    </source>
</evidence>
<sequence length="493" mass="54671">MNFKSHHHQTTNAKNVVLGGRRIRRFSARTTTKRTTTTTIKALYGYRGTEIVDPLEQLERLFPEVPEPVLKIGKTVYEVVLEPLYEQLPLPDVAKDFVEQLALDEKVNGWTLYTNGTPFEEFLFVAFVVFYLTAQPGILGYAFDETVARAIQTATAGNKFGKRGSNVNLGGRIGDGSFGTVYRGRLNSSEAENLVLKFAKNTTGASGLQRAERHMNERISRDIFVAGGCASYVGSYEEIEDAAAPVLVWKFAGDENTLEDYVLDRNFPSALEVALFGKSQEDKDYDARCYAVAKKITQQLLWSLRGLHSIGIVHRDVKPANLVNENGRFKLIDFGGAADLRSGVNYEPEVSILDPSFSPPEDFIMPERTPRAPPGAIAGALSVLPWTVFQPQLFDSYSAGLVLLQLGCPQLRGKRVLEPSGSFQRRLQDENYDLRKVRKDLAGNLGWDFSALDRNGGAGFDLACRLVAARGITRRGRLDATQALLHPFVLLPF</sequence>
<dbReference type="EMBL" id="FO082274">
    <property type="protein sequence ID" value="CCO16485.1"/>
    <property type="molecule type" value="Genomic_DNA"/>
</dbReference>
<dbReference type="STRING" id="41875.K8EVK1"/>
<dbReference type="OrthoDB" id="10252171at2759"/>
<name>K8EVK1_9CHLO</name>
<dbReference type="InterPro" id="IPR011009">
    <property type="entry name" value="Kinase-like_dom_sf"/>
</dbReference>
<dbReference type="SMART" id="SM00220">
    <property type="entry name" value="S_TKc"/>
    <property type="match status" value="1"/>
</dbReference>